<protein>
    <submittedName>
        <fullName evidence="3">Aminodeoxychorismate/anthranilate synthase component II</fullName>
    </submittedName>
</protein>
<feature type="domain" description="Glutamine amidotransferase" evidence="2">
    <location>
        <begin position="3"/>
        <end position="186"/>
    </location>
</feature>
<gene>
    <name evidence="3" type="ORF">D3218_17855</name>
</gene>
<dbReference type="InterPro" id="IPR029062">
    <property type="entry name" value="Class_I_gatase-like"/>
</dbReference>
<dbReference type="GO" id="GO:0004049">
    <property type="term" value="F:anthranilate synthase activity"/>
    <property type="evidence" value="ECO:0007669"/>
    <property type="project" value="TreeGrafter"/>
</dbReference>
<dbReference type="NCBIfam" id="TIGR00566">
    <property type="entry name" value="trpG_papA"/>
    <property type="match status" value="1"/>
</dbReference>
<sequence length="199" mass="20777">MILVLDNYDSFTHNLARYLERLGGRVAVVRSDRIDLSGIAAMAPAALVLSPGPCGPAEAGVCLAAVSALSGQVPILGVCLGHQVIGAAFGGRVERAREPMHGRASPLAHGGAGLFAGLPDPLPAGRYHSLVVRETAAMARHLAVDARSPAGEVMALRHRRDPTFGIQFHPESVLTPDGDRLLARFLALAADWRAAQAGS</sequence>
<dbReference type="RefSeq" id="WP_119541440.1">
    <property type="nucleotide sequence ID" value="NZ_QYRN01000012.1"/>
</dbReference>
<dbReference type="PRINTS" id="PR00097">
    <property type="entry name" value="ANTSNTHASEII"/>
</dbReference>
<comment type="caution">
    <text evidence="3">The sequence shown here is derived from an EMBL/GenBank/DDBJ whole genome shotgun (WGS) entry which is preliminary data.</text>
</comment>
<dbReference type="InterPro" id="IPR006221">
    <property type="entry name" value="TrpG/PapA_dom"/>
</dbReference>
<evidence type="ECO:0000313" key="4">
    <source>
        <dbReference type="Proteomes" id="UP000265750"/>
    </source>
</evidence>
<name>A0A3A1WER4_9HYPH</name>
<dbReference type="GO" id="GO:0005829">
    <property type="term" value="C:cytosol"/>
    <property type="evidence" value="ECO:0007669"/>
    <property type="project" value="TreeGrafter"/>
</dbReference>
<proteinExistence type="predicted"/>
<dbReference type="Proteomes" id="UP000265750">
    <property type="component" value="Unassembled WGS sequence"/>
</dbReference>
<dbReference type="Gene3D" id="3.40.50.880">
    <property type="match status" value="1"/>
</dbReference>
<dbReference type="OrthoDB" id="9803598at2"/>
<dbReference type="InterPro" id="IPR050472">
    <property type="entry name" value="Anth_synth/Amidotransfase"/>
</dbReference>
<keyword evidence="4" id="KW-1185">Reference proteome</keyword>
<dbReference type="PROSITE" id="PS51273">
    <property type="entry name" value="GATASE_TYPE_1"/>
    <property type="match status" value="1"/>
</dbReference>
<dbReference type="SUPFAM" id="SSF52317">
    <property type="entry name" value="Class I glutamine amidotransferase-like"/>
    <property type="match status" value="1"/>
</dbReference>
<dbReference type="PANTHER" id="PTHR43418:SF4">
    <property type="entry name" value="MULTIFUNCTIONAL TRYPTOPHAN BIOSYNTHESIS PROTEIN"/>
    <property type="match status" value="1"/>
</dbReference>
<dbReference type="CDD" id="cd01743">
    <property type="entry name" value="GATase1_Anthranilate_Synthase"/>
    <property type="match status" value="1"/>
</dbReference>
<evidence type="ECO:0000259" key="2">
    <source>
        <dbReference type="Pfam" id="PF00117"/>
    </source>
</evidence>
<dbReference type="PRINTS" id="PR00099">
    <property type="entry name" value="CPSGATASE"/>
</dbReference>
<evidence type="ECO:0000313" key="3">
    <source>
        <dbReference type="EMBL" id="RIX97949.1"/>
    </source>
</evidence>
<keyword evidence="1" id="KW-0315">Glutamine amidotransferase</keyword>
<accession>A0A3A1WER4</accession>
<organism evidence="3 4">
    <name type="scientific">Aureimonas flava</name>
    <dbReference type="NCBI Taxonomy" id="2320271"/>
    <lineage>
        <taxon>Bacteria</taxon>
        <taxon>Pseudomonadati</taxon>
        <taxon>Pseudomonadota</taxon>
        <taxon>Alphaproteobacteria</taxon>
        <taxon>Hyphomicrobiales</taxon>
        <taxon>Aurantimonadaceae</taxon>
        <taxon>Aureimonas</taxon>
    </lineage>
</organism>
<dbReference type="Pfam" id="PF00117">
    <property type="entry name" value="GATase"/>
    <property type="match status" value="1"/>
</dbReference>
<dbReference type="PRINTS" id="PR00096">
    <property type="entry name" value="GATASE"/>
</dbReference>
<dbReference type="EMBL" id="QYRN01000012">
    <property type="protein sequence ID" value="RIX97949.1"/>
    <property type="molecule type" value="Genomic_DNA"/>
</dbReference>
<dbReference type="PANTHER" id="PTHR43418">
    <property type="entry name" value="MULTIFUNCTIONAL TRYPTOPHAN BIOSYNTHESIS PROTEIN-RELATED"/>
    <property type="match status" value="1"/>
</dbReference>
<dbReference type="AlphaFoldDB" id="A0A3A1WER4"/>
<evidence type="ECO:0000256" key="1">
    <source>
        <dbReference type="ARBA" id="ARBA00022962"/>
    </source>
</evidence>
<dbReference type="GO" id="GO:0000162">
    <property type="term" value="P:L-tryptophan biosynthetic process"/>
    <property type="evidence" value="ECO:0007669"/>
    <property type="project" value="TreeGrafter"/>
</dbReference>
<dbReference type="InterPro" id="IPR017926">
    <property type="entry name" value="GATASE"/>
</dbReference>
<reference evidence="4" key="1">
    <citation type="submission" date="2018-09" db="EMBL/GenBank/DDBJ databases">
        <authorList>
            <person name="Tuo L."/>
        </authorList>
    </citation>
    <scope>NUCLEOTIDE SEQUENCE [LARGE SCALE GENOMIC DNA]</scope>
    <source>
        <strain evidence="4">M2BS4Y-1</strain>
    </source>
</reference>
<dbReference type="FunFam" id="3.40.50.880:FF:000003">
    <property type="entry name" value="Anthranilate synthase component II"/>
    <property type="match status" value="1"/>
</dbReference>